<dbReference type="AlphaFoldDB" id="A0A0F9PVN4"/>
<name>A0A0F9PVN4_9ZZZZ</name>
<reference evidence="2" key="1">
    <citation type="journal article" date="2015" name="Nature">
        <title>Complex archaea that bridge the gap between prokaryotes and eukaryotes.</title>
        <authorList>
            <person name="Spang A."/>
            <person name="Saw J.H."/>
            <person name="Jorgensen S.L."/>
            <person name="Zaremba-Niedzwiedzka K."/>
            <person name="Martijn J."/>
            <person name="Lind A.E."/>
            <person name="van Eijk R."/>
            <person name="Schleper C."/>
            <person name="Guy L."/>
            <person name="Ettema T.J."/>
        </authorList>
    </citation>
    <scope>NUCLEOTIDE SEQUENCE</scope>
</reference>
<proteinExistence type="predicted"/>
<protein>
    <submittedName>
        <fullName evidence="2">Uncharacterized protein</fullName>
    </submittedName>
</protein>
<evidence type="ECO:0000313" key="2">
    <source>
        <dbReference type="EMBL" id="KKN35710.1"/>
    </source>
</evidence>
<accession>A0A0F9PVN4</accession>
<dbReference type="EMBL" id="LAZR01002018">
    <property type="protein sequence ID" value="KKN35710.1"/>
    <property type="molecule type" value="Genomic_DNA"/>
</dbReference>
<feature type="compositionally biased region" description="Basic residues" evidence="1">
    <location>
        <begin position="1"/>
        <end position="13"/>
    </location>
</feature>
<gene>
    <name evidence="2" type="ORF">LCGC14_0780950</name>
</gene>
<sequence>MCVGPKVRRHRPRGDRQPVGARSLSHRRFQDRLQLVAAEDVTGEDAFPASFNGGDR</sequence>
<organism evidence="2">
    <name type="scientific">marine sediment metagenome</name>
    <dbReference type="NCBI Taxonomy" id="412755"/>
    <lineage>
        <taxon>unclassified sequences</taxon>
        <taxon>metagenomes</taxon>
        <taxon>ecological metagenomes</taxon>
    </lineage>
</organism>
<evidence type="ECO:0000256" key="1">
    <source>
        <dbReference type="SAM" id="MobiDB-lite"/>
    </source>
</evidence>
<comment type="caution">
    <text evidence="2">The sequence shown here is derived from an EMBL/GenBank/DDBJ whole genome shotgun (WGS) entry which is preliminary data.</text>
</comment>
<feature type="region of interest" description="Disordered" evidence="1">
    <location>
        <begin position="1"/>
        <end position="26"/>
    </location>
</feature>